<name>A0A8T1UJE6_9STRA</name>
<dbReference type="AlphaFoldDB" id="A0A8T1UJE6"/>
<proteinExistence type="predicted"/>
<dbReference type="Proteomes" id="UP000688947">
    <property type="component" value="Unassembled WGS sequence"/>
</dbReference>
<comment type="caution">
    <text evidence="1">The sequence shown here is derived from an EMBL/GenBank/DDBJ whole genome shotgun (WGS) entry which is preliminary data.</text>
</comment>
<evidence type="ECO:0000313" key="1">
    <source>
        <dbReference type="EMBL" id="KAG6964428.1"/>
    </source>
</evidence>
<protein>
    <submittedName>
        <fullName evidence="1">Uncharacterized protein</fullName>
    </submittedName>
</protein>
<evidence type="ECO:0000313" key="2">
    <source>
        <dbReference type="Proteomes" id="UP000688947"/>
    </source>
</evidence>
<accession>A0A8T1UJE6</accession>
<gene>
    <name evidence="1" type="ORF">JG687_00005991</name>
</gene>
<dbReference type="EMBL" id="JAENGZ010000235">
    <property type="protein sequence ID" value="KAG6964428.1"/>
    <property type="molecule type" value="Genomic_DNA"/>
</dbReference>
<organism evidence="1 2">
    <name type="scientific">Phytophthora cactorum</name>
    <dbReference type="NCBI Taxonomy" id="29920"/>
    <lineage>
        <taxon>Eukaryota</taxon>
        <taxon>Sar</taxon>
        <taxon>Stramenopiles</taxon>
        <taxon>Oomycota</taxon>
        <taxon>Peronosporomycetes</taxon>
        <taxon>Peronosporales</taxon>
        <taxon>Peronosporaceae</taxon>
        <taxon>Phytophthora</taxon>
    </lineage>
</organism>
<dbReference type="OrthoDB" id="417450at2759"/>
<sequence>MLKWMCKDGLKTQSSFLGGLGLGGFCQELSMALEYDGVQHEREIPHFHRTTTDSFEQLERDALKNLQWGEFGIKLICIPSRHPLNNPTRMKSVIRRISMCRQAPQHRKNGILISRPQR</sequence>
<reference evidence="1" key="1">
    <citation type="submission" date="2021-01" db="EMBL/GenBank/DDBJ databases">
        <title>Phytophthora aleatoria, a newly-described species from Pinus radiata is distinct from Phytophthora cactorum isolates based on comparative genomics.</title>
        <authorList>
            <person name="Mcdougal R."/>
            <person name="Panda P."/>
            <person name="Williams N."/>
            <person name="Studholme D.J."/>
        </authorList>
    </citation>
    <scope>NUCLEOTIDE SEQUENCE</scope>
    <source>
        <strain evidence="1">NZFS 3830</strain>
    </source>
</reference>